<dbReference type="EMBL" id="BARV01000160">
    <property type="protein sequence ID" value="GAH94334.1"/>
    <property type="molecule type" value="Genomic_DNA"/>
</dbReference>
<protein>
    <submittedName>
        <fullName evidence="2">Uncharacterized protein</fullName>
    </submittedName>
</protein>
<organism evidence="2">
    <name type="scientific">marine sediment metagenome</name>
    <dbReference type="NCBI Taxonomy" id="412755"/>
    <lineage>
        <taxon>unclassified sequences</taxon>
        <taxon>metagenomes</taxon>
        <taxon>ecological metagenomes</taxon>
    </lineage>
</organism>
<comment type="caution">
    <text evidence="2">The sequence shown here is derived from an EMBL/GenBank/DDBJ whole genome shotgun (WGS) entry which is preliminary data.</text>
</comment>
<dbReference type="AlphaFoldDB" id="X1KVZ2"/>
<proteinExistence type="predicted"/>
<sequence length="150" mass="16961">MKLGEPLSLGTIQIRKAMGRARGFKTISEEPAVNLISDPTVLQILNALVDMSGGILWGCWEQKLFTKLHPPVLIHKYGSALDQIKADRLQEDGMLVRISHLEMENERLIKELQTERDEREAASCDSDDAQEKMRKMQAVIDKYEALAIDI</sequence>
<name>X1KVZ2_9ZZZZ</name>
<accession>X1KVZ2</accession>
<reference evidence="2" key="1">
    <citation type="journal article" date="2014" name="Front. Microbiol.">
        <title>High frequency of phylogenetically diverse reductive dehalogenase-homologous genes in deep subseafloor sedimentary metagenomes.</title>
        <authorList>
            <person name="Kawai M."/>
            <person name="Futagami T."/>
            <person name="Toyoda A."/>
            <person name="Takaki Y."/>
            <person name="Nishi S."/>
            <person name="Hori S."/>
            <person name="Arai W."/>
            <person name="Tsubouchi T."/>
            <person name="Morono Y."/>
            <person name="Uchiyama I."/>
            <person name="Ito T."/>
            <person name="Fujiyama A."/>
            <person name="Inagaki F."/>
            <person name="Takami H."/>
        </authorList>
    </citation>
    <scope>NUCLEOTIDE SEQUENCE</scope>
    <source>
        <strain evidence="2">Expedition CK06-06</strain>
    </source>
</reference>
<feature type="coiled-coil region" evidence="1">
    <location>
        <begin position="98"/>
        <end position="146"/>
    </location>
</feature>
<gene>
    <name evidence="2" type="ORF">S06H3_00772</name>
</gene>
<evidence type="ECO:0000313" key="2">
    <source>
        <dbReference type="EMBL" id="GAH94334.1"/>
    </source>
</evidence>
<evidence type="ECO:0000256" key="1">
    <source>
        <dbReference type="SAM" id="Coils"/>
    </source>
</evidence>
<keyword evidence="1" id="KW-0175">Coiled coil</keyword>